<dbReference type="Pfam" id="PF02880">
    <property type="entry name" value="PGM_PMM_III"/>
    <property type="match status" value="1"/>
</dbReference>
<dbReference type="InterPro" id="IPR005843">
    <property type="entry name" value="A-D-PHexomutase_C"/>
</dbReference>
<gene>
    <name evidence="9" type="ORF">ATZ36_16920</name>
</gene>
<dbReference type="GO" id="GO:0005975">
    <property type="term" value="P:carbohydrate metabolic process"/>
    <property type="evidence" value="ECO:0007669"/>
    <property type="project" value="InterPro"/>
</dbReference>
<dbReference type="SUPFAM" id="SSF53738">
    <property type="entry name" value="Phosphoglucomutase, first 3 domains"/>
    <property type="match status" value="3"/>
</dbReference>
<dbReference type="GO" id="GO:0009252">
    <property type="term" value="P:peptidoglycan biosynthetic process"/>
    <property type="evidence" value="ECO:0007669"/>
    <property type="project" value="TreeGrafter"/>
</dbReference>
<dbReference type="InterPro" id="IPR005846">
    <property type="entry name" value="A-D-PHexomutase_a/b/a-III"/>
</dbReference>
<dbReference type="PANTHER" id="PTHR42946">
    <property type="entry name" value="PHOSPHOHEXOSE MUTASE"/>
    <property type="match status" value="1"/>
</dbReference>
<keyword evidence="5 7" id="KW-0460">Magnesium</keyword>
<evidence type="ECO:0000256" key="1">
    <source>
        <dbReference type="ARBA" id="ARBA00001946"/>
    </source>
</evidence>
<dbReference type="SUPFAM" id="SSF55957">
    <property type="entry name" value="Phosphoglucomutase, C-terminal domain"/>
    <property type="match status" value="1"/>
</dbReference>
<keyword evidence="10" id="KW-1185">Reference proteome</keyword>
<evidence type="ECO:0000256" key="6">
    <source>
        <dbReference type="ARBA" id="ARBA00023235"/>
    </source>
</evidence>
<dbReference type="Pfam" id="PF02878">
    <property type="entry name" value="PGM_PMM_I"/>
    <property type="match status" value="1"/>
</dbReference>
<dbReference type="GO" id="GO:0006629">
    <property type="term" value="P:lipid metabolic process"/>
    <property type="evidence" value="ECO:0007669"/>
    <property type="project" value="InterPro"/>
</dbReference>
<reference evidence="9 10" key="1">
    <citation type="submission" date="2015-11" db="EMBL/GenBank/DDBJ databases">
        <title>Evidence for parallel genomic evolution in an endosymbiosis of termite gut flagellates.</title>
        <authorList>
            <person name="Zheng H."/>
        </authorList>
    </citation>
    <scope>NUCLEOTIDE SEQUENCE [LARGE SCALE GENOMIC DNA]</scope>
    <source>
        <strain evidence="9 10">CET450</strain>
    </source>
</reference>
<dbReference type="Gene3D" id="3.40.120.10">
    <property type="entry name" value="Alpha-D-Glucose-1,6-Bisphosphate, subunit A, domain 3"/>
    <property type="match status" value="3"/>
</dbReference>
<dbReference type="GO" id="GO:0004615">
    <property type="term" value="F:phosphomannomutase activity"/>
    <property type="evidence" value="ECO:0007669"/>
    <property type="project" value="TreeGrafter"/>
</dbReference>
<dbReference type="GO" id="GO:0006048">
    <property type="term" value="P:UDP-N-acetylglucosamine biosynthetic process"/>
    <property type="evidence" value="ECO:0007669"/>
    <property type="project" value="TreeGrafter"/>
</dbReference>
<sequence length="446" mass="49562">MKLFGTDGIRGDSFRFPFDDITLRIIGKSISETLVSKKDILVIRDTRESGKRIQKELAKGILSAGVTPVFGGIMPTPSASFLMQSGKYSAAVVISASHNPYMDNGIKIFNSKGLKIGDFVEAEIEKKINKYLGLKAVVSIKKIKTVESSELLKFYDEFIVRNFTGSDLKGKTIVIDCANGASYKCAPYVLRRLGAKVIALNVKPNGRNINLNCGTLHPEYAAKAVKELRAFCGFVFDGDADRLVCIDEGGIVRDGDYFLASMAGWLKSKKKLKNNILVTTVMANIGFFQAMKKEKIKIVSAKVGDRYVMEDMKKYKATLGGEQSGHFIFKDILVAGDGLLSAVMLLTALNDKNKTISEFMNVIEKFPQVFINKKISVRIPVEKLSESYKLIKNYERSLGTDGRILVRYSGTENLLRVMVEGKEIKEVKAIAENIANSIEREIKYYE</sequence>
<keyword evidence="6" id="KW-0413">Isomerase</keyword>
<dbReference type="PROSITE" id="PS50008">
    <property type="entry name" value="PIPLC_Y_DOMAIN"/>
    <property type="match status" value="1"/>
</dbReference>
<dbReference type="InterPro" id="IPR005841">
    <property type="entry name" value="Alpha-D-phosphohexomutase_SF"/>
</dbReference>
<dbReference type="InterPro" id="IPR036900">
    <property type="entry name" value="A-D-PHexomutase_C_sf"/>
</dbReference>
<feature type="domain" description="PI-PLC Y-box" evidence="8">
    <location>
        <begin position="187"/>
        <end position="242"/>
    </location>
</feature>
<evidence type="ECO:0000256" key="3">
    <source>
        <dbReference type="ARBA" id="ARBA00022553"/>
    </source>
</evidence>
<dbReference type="GO" id="GO:0004435">
    <property type="term" value="F:phosphatidylinositol-4,5-bisphosphate phospholipase C activity"/>
    <property type="evidence" value="ECO:0007669"/>
    <property type="project" value="InterPro"/>
</dbReference>
<dbReference type="EMBL" id="LNVX01000291">
    <property type="protein sequence ID" value="OEG70663.1"/>
    <property type="molecule type" value="Genomic_DNA"/>
</dbReference>
<dbReference type="GO" id="GO:0035556">
    <property type="term" value="P:intracellular signal transduction"/>
    <property type="evidence" value="ECO:0007669"/>
    <property type="project" value="InterPro"/>
</dbReference>
<evidence type="ECO:0000313" key="10">
    <source>
        <dbReference type="Proteomes" id="UP000095237"/>
    </source>
</evidence>
<name>A0A1E5IKJ0_ENDTX</name>
<dbReference type="AlphaFoldDB" id="A0A1E5IKJ0"/>
<dbReference type="InterPro" id="IPR005844">
    <property type="entry name" value="A-D-PHexomutase_a/b/a-I"/>
</dbReference>
<dbReference type="Gene3D" id="3.30.310.50">
    <property type="entry name" value="Alpha-D-phosphohexomutase, C-terminal domain"/>
    <property type="match status" value="1"/>
</dbReference>
<dbReference type="InterPro" id="IPR050060">
    <property type="entry name" value="Phosphoglucosamine_mutase"/>
</dbReference>
<dbReference type="GO" id="GO:0000287">
    <property type="term" value="F:magnesium ion binding"/>
    <property type="evidence" value="ECO:0007669"/>
    <property type="project" value="InterPro"/>
</dbReference>
<evidence type="ECO:0000256" key="4">
    <source>
        <dbReference type="ARBA" id="ARBA00022723"/>
    </source>
</evidence>
<dbReference type="Pfam" id="PF00408">
    <property type="entry name" value="PGM_PMM_IV"/>
    <property type="match status" value="1"/>
</dbReference>
<evidence type="ECO:0000256" key="7">
    <source>
        <dbReference type="RuleBase" id="RU004326"/>
    </source>
</evidence>
<dbReference type="PANTHER" id="PTHR42946:SF1">
    <property type="entry name" value="PHOSPHOGLUCOMUTASE (ALPHA-D-GLUCOSE-1,6-BISPHOSPHATE-DEPENDENT)"/>
    <property type="match status" value="1"/>
</dbReference>
<accession>A0A1E5IKJ0</accession>
<dbReference type="Proteomes" id="UP000095237">
    <property type="component" value="Unassembled WGS sequence"/>
</dbReference>
<keyword evidence="3" id="KW-0597">Phosphoprotein</keyword>
<dbReference type="GO" id="GO:0008966">
    <property type="term" value="F:phosphoglucosamine mutase activity"/>
    <property type="evidence" value="ECO:0007669"/>
    <property type="project" value="TreeGrafter"/>
</dbReference>
<dbReference type="InterPro" id="IPR016055">
    <property type="entry name" value="A-D-PHexomutase_a/b/a-I/II/III"/>
</dbReference>
<dbReference type="Pfam" id="PF02879">
    <property type="entry name" value="PGM_PMM_II"/>
    <property type="match status" value="1"/>
</dbReference>
<keyword evidence="4 7" id="KW-0479">Metal-binding</keyword>
<dbReference type="PROSITE" id="PS00710">
    <property type="entry name" value="PGM_PMM"/>
    <property type="match status" value="1"/>
</dbReference>
<evidence type="ECO:0000256" key="5">
    <source>
        <dbReference type="ARBA" id="ARBA00022842"/>
    </source>
</evidence>
<dbReference type="FunFam" id="3.40.120.10:FF:000003">
    <property type="entry name" value="Phosphoglucosamine mutase"/>
    <property type="match status" value="1"/>
</dbReference>
<dbReference type="InterPro" id="IPR016066">
    <property type="entry name" value="A-D-PHexomutase_CS"/>
</dbReference>
<dbReference type="InterPro" id="IPR005845">
    <property type="entry name" value="A-D-PHexomutase_a/b/a-II"/>
</dbReference>
<organism evidence="9 10">
    <name type="scientific">Endomicrobium trichonymphae</name>
    <dbReference type="NCBI Taxonomy" id="1408204"/>
    <lineage>
        <taxon>Bacteria</taxon>
        <taxon>Pseudomonadati</taxon>
        <taxon>Elusimicrobiota</taxon>
        <taxon>Endomicrobiia</taxon>
        <taxon>Endomicrobiales</taxon>
        <taxon>Endomicrobiaceae</taxon>
        <taxon>Candidatus Endomicrobiellum</taxon>
    </lineage>
</organism>
<evidence type="ECO:0000259" key="8">
    <source>
        <dbReference type="PROSITE" id="PS50008"/>
    </source>
</evidence>
<protein>
    <recommendedName>
        <fullName evidence="8">PI-PLC Y-box domain-containing protein</fullName>
    </recommendedName>
</protein>
<dbReference type="PRINTS" id="PR00509">
    <property type="entry name" value="PGMPMM"/>
</dbReference>
<dbReference type="InterPro" id="IPR001711">
    <property type="entry name" value="PLipase_C_Pinositol-sp_Y"/>
</dbReference>
<comment type="caution">
    <text evidence="9">The sequence shown here is derived from an EMBL/GenBank/DDBJ whole genome shotgun (WGS) entry which is preliminary data.</text>
</comment>
<evidence type="ECO:0000256" key="2">
    <source>
        <dbReference type="ARBA" id="ARBA00010231"/>
    </source>
</evidence>
<dbReference type="GO" id="GO:0005829">
    <property type="term" value="C:cytosol"/>
    <property type="evidence" value="ECO:0007669"/>
    <property type="project" value="TreeGrafter"/>
</dbReference>
<comment type="similarity">
    <text evidence="2 7">Belongs to the phosphohexose mutase family.</text>
</comment>
<proteinExistence type="inferred from homology"/>
<comment type="cofactor">
    <cofactor evidence="1">
        <name>Mg(2+)</name>
        <dbReference type="ChEBI" id="CHEBI:18420"/>
    </cofactor>
</comment>
<evidence type="ECO:0000313" key="9">
    <source>
        <dbReference type="EMBL" id="OEG70663.1"/>
    </source>
</evidence>